<dbReference type="AlphaFoldDB" id="A0A9X2LLX2"/>
<feature type="region of interest" description="Disordered" evidence="1">
    <location>
        <begin position="153"/>
        <end position="186"/>
    </location>
</feature>
<dbReference type="InterPro" id="IPR036691">
    <property type="entry name" value="Endo/exonu/phosph_ase_sf"/>
</dbReference>
<proteinExistence type="predicted"/>
<dbReference type="RefSeq" id="WP_168095573.1">
    <property type="nucleotide sequence ID" value="NZ_JAATER010000442.1"/>
</dbReference>
<name>A0A9X2LLX2_9ACTN</name>
<accession>A0A9X2LLX2</accession>
<evidence type="ECO:0000256" key="2">
    <source>
        <dbReference type="SAM" id="SignalP"/>
    </source>
</evidence>
<organism evidence="3 4">
    <name type="scientific">Streptomyces telluris</name>
    <dbReference type="NCBI Taxonomy" id="2720021"/>
    <lineage>
        <taxon>Bacteria</taxon>
        <taxon>Bacillati</taxon>
        <taxon>Actinomycetota</taxon>
        <taxon>Actinomycetes</taxon>
        <taxon>Kitasatosporales</taxon>
        <taxon>Streptomycetaceae</taxon>
        <taxon>Streptomyces</taxon>
    </lineage>
</organism>
<comment type="caution">
    <text evidence="3">The sequence shown here is derived from an EMBL/GenBank/DDBJ whole genome shotgun (WGS) entry which is preliminary data.</text>
</comment>
<feature type="signal peptide" evidence="2">
    <location>
        <begin position="1"/>
        <end position="24"/>
    </location>
</feature>
<keyword evidence="4" id="KW-1185">Reference proteome</keyword>
<dbReference type="Gene3D" id="3.60.10.10">
    <property type="entry name" value="Endonuclease/exonuclease/phosphatase"/>
    <property type="match status" value="1"/>
</dbReference>
<dbReference type="EMBL" id="JANIID010000031">
    <property type="protein sequence ID" value="MCQ8773568.1"/>
    <property type="molecule type" value="Genomic_DNA"/>
</dbReference>
<evidence type="ECO:0000313" key="3">
    <source>
        <dbReference type="EMBL" id="MCQ8773568.1"/>
    </source>
</evidence>
<reference evidence="3" key="1">
    <citation type="submission" date="2022-06" db="EMBL/GenBank/DDBJ databases">
        <title>WGS of actinobacteria.</title>
        <authorList>
            <person name="Thawai C."/>
        </authorList>
    </citation>
    <scope>NUCLEOTIDE SEQUENCE</scope>
    <source>
        <strain evidence="3">AA8</strain>
    </source>
</reference>
<evidence type="ECO:0000313" key="4">
    <source>
        <dbReference type="Proteomes" id="UP001142374"/>
    </source>
</evidence>
<gene>
    <name evidence="3" type="ORF">NQU55_27985</name>
</gene>
<evidence type="ECO:0000256" key="1">
    <source>
        <dbReference type="SAM" id="MobiDB-lite"/>
    </source>
</evidence>
<feature type="chain" id="PRO_5040828628" description="Secreted protein" evidence="2">
    <location>
        <begin position="25"/>
        <end position="186"/>
    </location>
</feature>
<keyword evidence="2" id="KW-0732">Signal</keyword>
<evidence type="ECO:0008006" key="5">
    <source>
        <dbReference type="Google" id="ProtNLM"/>
    </source>
</evidence>
<dbReference type="Proteomes" id="UP001142374">
    <property type="component" value="Unassembled WGS sequence"/>
</dbReference>
<sequence>MTAVLTVLAALVTNVRLTGTAAHAVNKIGSSPFATYNMHGSGNGMNWRAEIERLTAHNVVVALQGVGSDRYVCFLQTDPRRTGAAGQDTWDCGQMNLAAVTDSRADEVRVLENPRCDPDPNAPNSRYRARPPLGLRFGNTWYWNMHVNRTACQEGSPRPFRGAPVRPRARGLRPDTAAGTAACWTR</sequence>
<protein>
    <recommendedName>
        <fullName evidence="5">Secreted protein</fullName>
    </recommendedName>
</protein>